<dbReference type="Pfam" id="PF01857">
    <property type="entry name" value="RB_B"/>
    <property type="match status" value="1"/>
</dbReference>
<protein>
    <submittedName>
        <fullName evidence="13">Retinoblastoma family protein</fullName>
    </submittedName>
</protein>
<dbReference type="GO" id="GO:2000134">
    <property type="term" value="P:negative regulation of G1/S transition of mitotic cell cycle"/>
    <property type="evidence" value="ECO:0007669"/>
    <property type="project" value="TreeGrafter"/>
</dbReference>
<dbReference type="InterPro" id="IPR036915">
    <property type="entry name" value="Cyclin-like_sf"/>
</dbReference>
<dbReference type="PANTHER" id="PTHR13742:SF17">
    <property type="entry name" value="RE32990P-RELATED"/>
    <property type="match status" value="1"/>
</dbReference>
<dbReference type="OMA" id="AILCELH"/>
<dbReference type="Pfam" id="PF11934">
    <property type="entry name" value="DUF3452"/>
    <property type="match status" value="1"/>
</dbReference>
<dbReference type="InterPro" id="IPR002720">
    <property type="entry name" value="RB_A"/>
</dbReference>
<evidence type="ECO:0000256" key="2">
    <source>
        <dbReference type="ARBA" id="ARBA00009475"/>
    </source>
</evidence>
<dbReference type="Gene3D" id="1.10.472.140">
    <property type="match status" value="1"/>
</dbReference>
<feature type="compositionally biased region" description="Gly residues" evidence="8">
    <location>
        <begin position="898"/>
        <end position="907"/>
    </location>
</feature>
<dbReference type="GO" id="GO:0000977">
    <property type="term" value="F:RNA polymerase II transcription regulatory region sequence-specific DNA binding"/>
    <property type="evidence" value="ECO:0007669"/>
    <property type="project" value="TreeGrafter"/>
</dbReference>
<dbReference type="OrthoDB" id="844594at2759"/>
<dbReference type="GO" id="GO:0006357">
    <property type="term" value="P:regulation of transcription by RNA polymerase II"/>
    <property type="evidence" value="ECO:0007669"/>
    <property type="project" value="InterPro"/>
</dbReference>
<keyword evidence="4" id="KW-0805">Transcription regulation</keyword>
<evidence type="ECO:0000313" key="12">
    <source>
        <dbReference type="Proteomes" id="UP001652661"/>
    </source>
</evidence>
<dbReference type="Gene3D" id="1.10.472.10">
    <property type="entry name" value="Cyclin-like"/>
    <property type="match status" value="3"/>
</dbReference>
<dbReference type="GO" id="GO:0000785">
    <property type="term" value="C:chromatin"/>
    <property type="evidence" value="ECO:0007669"/>
    <property type="project" value="TreeGrafter"/>
</dbReference>
<evidence type="ECO:0000313" key="13">
    <source>
        <dbReference type="RefSeq" id="XP_017030578.1"/>
    </source>
</evidence>
<proteinExistence type="inferred from homology"/>
<sequence>MPVIRGESAAHTRSHAGKRSPSAAKPQEGDLRSPIRSVCQIASWPASRREKSVPCRTVPYRATPDPRLVFPRIRVQVKQQQEQHRGTMSGSEAASEPQELGAEVVSGSAAPQDDSQEVAKAKYTNLCRELNMDRQTEIDGFEMYLKVSQRCSLEGESMHWLCCALYAACRRSSTPTVIGQDAVVRGNCVSLNNLLRCCQMSIYDFKTKIKLWCDMANLPQEFVNEIEVLDRKFSITFTLYKRFRTIFDLIFVCPPNEKKHSKYTSLHSSHANGKCSFLKLDDFCWRLFLCAKNQKPSNTVDLVSSFNLMICCIDLIYNNVLAEKRTDLINPKFEGLPPGWTELDFRHKQCCILGHFCDMTDEAKAMKATTFREIMSSFFQTSTIYGSKDSMLGLLANENFERNLKSLNISYEQYVLSVGEFDERILSAYDAGEHTGLNDQALRPPVTPLTRMQDLPAQPAMAGDKFEPVRNATNNVKQLIAFGRITEPTEFVKQAGEEVIAKLLTIIEDLKQKFLAKYPSTEAKSRFRLAKSFYFYLLDKILQAEIRNKPDIDLKRMLVQKISLDIFNITLLACCVELVLEAYKTDFKFPWVLECLGISSFEFQKIIEIVVRHGSHEGCLNRSLIKHLNAIEETCLERLAWSHSSLVWFLIASAPPPLATSLVVNRDRTAGPLQIFLRKVYLLGWLRIQKLCLELGLCEKASECIWHIFEHSITHDTDLMKDRHLDQIIMCAIYIYIKVKKMEEPKFSDIMRAYRNQPQAVNSVYREVFIVTYDNGEPKVRDIIHFYNNVYVPIMRQFAIDYLNVAPDVSGRTTDLLLSPHPKERAAQPKKVTQSHSLFVTQMPKNDIQLQQSPNQMVYRFYHSPAKDLQLMNEKVRGGKRMLSFGDDGVTESKRSLGSGGGGEHDT</sequence>
<gene>
    <name evidence="13" type="primary">Rbf</name>
</gene>
<evidence type="ECO:0000256" key="6">
    <source>
        <dbReference type="ARBA" id="ARBA00023242"/>
    </source>
</evidence>
<dbReference type="SMART" id="SM01368">
    <property type="entry name" value="RB_A"/>
    <property type="match status" value="1"/>
</dbReference>
<dbReference type="GO" id="GO:0005634">
    <property type="term" value="C:nucleus"/>
    <property type="evidence" value="ECO:0007669"/>
    <property type="project" value="UniProtKB-SubCell"/>
</dbReference>
<accession>A0A6P4J7N7</accession>
<organism evidence="12 13">
    <name type="scientific">Drosophila kikkawai</name>
    <name type="common">Fruit fly</name>
    <dbReference type="NCBI Taxonomy" id="30033"/>
    <lineage>
        <taxon>Eukaryota</taxon>
        <taxon>Metazoa</taxon>
        <taxon>Ecdysozoa</taxon>
        <taxon>Arthropoda</taxon>
        <taxon>Hexapoda</taxon>
        <taxon>Insecta</taxon>
        <taxon>Pterygota</taxon>
        <taxon>Neoptera</taxon>
        <taxon>Endopterygota</taxon>
        <taxon>Diptera</taxon>
        <taxon>Brachycera</taxon>
        <taxon>Muscomorpha</taxon>
        <taxon>Ephydroidea</taxon>
        <taxon>Drosophilidae</taxon>
        <taxon>Drosophila</taxon>
        <taxon>Sophophora</taxon>
    </lineage>
</organism>
<evidence type="ECO:0000259" key="9">
    <source>
        <dbReference type="SMART" id="SM00385"/>
    </source>
</evidence>
<dbReference type="GO" id="GO:0030154">
    <property type="term" value="P:cell differentiation"/>
    <property type="evidence" value="ECO:0007669"/>
    <property type="project" value="TreeGrafter"/>
</dbReference>
<keyword evidence="3" id="KW-0678">Repressor</keyword>
<dbReference type="GO" id="GO:0005667">
    <property type="term" value="C:transcription regulator complex"/>
    <property type="evidence" value="ECO:0007669"/>
    <property type="project" value="TreeGrafter"/>
</dbReference>
<dbReference type="CDD" id="cd20548">
    <property type="entry name" value="CYCLIN_RB-like"/>
    <property type="match status" value="1"/>
</dbReference>
<dbReference type="InterPro" id="IPR013763">
    <property type="entry name" value="Cyclin-like_dom"/>
</dbReference>
<dbReference type="RefSeq" id="XP_017030578.1">
    <property type="nucleotide sequence ID" value="XM_017175089.3"/>
</dbReference>
<dbReference type="Proteomes" id="UP001652661">
    <property type="component" value="Chromosome X"/>
</dbReference>
<feature type="region of interest" description="Disordered" evidence="8">
    <location>
        <begin position="1"/>
        <end position="36"/>
    </location>
</feature>
<evidence type="ECO:0000256" key="5">
    <source>
        <dbReference type="ARBA" id="ARBA00023163"/>
    </source>
</evidence>
<dbReference type="SMART" id="SM01367">
    <property type="entry name" value="DUF3452"/>
    <property type="match status" value="1"/>
</dbReference>
<evidence type="ECO:0000259" key="11">
    <source>
        <dbReference type="SMART" id="SM01368"/>
    </source>
</evidence>
<dbReference type="AlphaFoldDB" id="A0A6P4J7N7"/>
<feature type="domain" description="Retinoblastoma-associated protein A-box" evidence="11">
    <location>
        <begin position="467"/>
        <end position="651"/>
    </location>
</feature>
<keyword evidence="5" id="KW-0804">Transcription</keyword>
<keyword evidence="6" id="KW-0539">Nucleus</keyword>
<keyword evidence="12" id="KW-1185">Reference proteome</keyword>
<feature type="region of interest" description="Disordered" evidence="8">
    <location>
        <begin position="76"/>
        <end position="116"/>
    </location>
</feature>
<feature type="domain" description="Cyclin-like" evidence="9">
    <location>
        <begin position="686"/>
        <end position="770"/>
    </location>
</feature>
<evidence type="ECO:0000256" key="8">
    <source>
        <dbReference type="SAM" id="MobiDB-lite"/>
    </source>
</evidence>
<feature type="region of interest" description="Disordered" evidence="8">
    <location>
        <begin position="883"/>
        <end position="907"/>
    </location>
</feature>
<evidence type="ECO:0000259" key="10">
    <source>
        <dbReference type="SMART" id="SM01367"/>
    </source>
</evidence>
<comment type="similarity">
    <text evidence="2">Belongs to the retinoblastoma protein (RB) family.</text>
</comment>
<keyword evidence="7" id="KW-0131">Cell cycle</keyword>
<dbReference type="InterPro" id="IPR024599">
    <property type="entry name" value="RB_N"/>
</dbReference>
<comment type="subcellular location">
    <subcellularLocation>
        <location evidence="1">Nucleus</location>
    </subcellularLocation>
</comment>
<name>A0A6P4J7N7_DROKI</name>
<dbReference type="InterPro" id="IPR028309">
    <property type="entry name" value="RB_fam"/>
</dbReference>
<dbReference type="SMART" id="SM00385">
    <property type="entry name" value="CYCLIN"/>
    <property type="match status" value="1"/>
</dbReference>
<evidence type="ECO:0000256" key="3">
    <source>
        <dbReference type="ARBA" id="ARBA00022491"/>
    </source>
</evidence>
<dbReference type="Pfam" id="PF01858">
    <property type="entry name" value="RB_A"/>
    <property type="match status" value="1"/>
</dbReference>
<evidence type="ECO:0000256" key="1">
    <source>
        <dbReference type="ARBA" id="ARBA00004123"/>
    </source>
</evidence>
<evidence type="ECO:0000256" key="4">
    <source>
        <dbReference type="ARBA" id="ARBA00023015"/>
    </source>
</evidence>
<evidence type="ECO:0000256" key="7">
    <source>
        <dbReference type="ARBA" id="ARBA00023306"/>
    </source>
</evidence>
<dbReference type="InterPro" id="IPR002719">
    <property type="entry name" value="RB_B"/>
</dbReference>
<dbReference type="SUPFAM" id="SSF47954">
    <property type="entry name" value="Cyclin-like"/>
    <property type="match status" value="2"/>
</dbReference>
<reference evidence="13" key="1">
    <citation type="submission" date="2025-08" db="UniProtKB">
        <authorList>
            <consortium name="RefSeq"/>
        </authorList>
    </citation>
    <scope>IDENTIFICATION</scope>
    <source>
        <strain evidence="13">14028-0561.14</strain>
        <tissue evidence="13">Whole fly</tissue>
    </source>
</reference>
<dbReference type="PANTHER" id="PTHR13742">
    <property type="entry name" value="RETINOBLASTOMA-ASSOCIATED PROTEIN RB -RELATED"/>
    <property type="match status" value="1"/>
</dbReference>
<feature type="domain" description="Retinoblastoma-associated protein N-terminal" evidence="10">
    <location>
        <begin position="172"/>
        <end position="319"/>
    </location>
</feature>